<feature type="binding site" evidence="8">
    <location>
        <begin position="184"/>
        <end position="187"/>
    </location>
    <ligand>
        <name>ATP</name>
        <dbReference type="ChEBI" id="CHEBI:30616"/>
    </ligand>
</feature>
<dbReference type="FunFam" id="3.40.50.620:FF:000013">
    <property type="entry name" value="Pantothenate synthetase"/>
    <property type="match status" value="1"/>
</dbReference>
<dbReference type="Proteomes" id="UP000509579">
    <property type="component" value="Chromosome"/>
</dbReference>
<feature type="binding site" evidence="8">
    <location>
        <begin position="30"/>
        <end position="37"/>
    </location>
    <ligand>
        <name>ATP</name>
        <dbReference type="ChEBI" id="CHEBI:30616"/>
    </ligand>
</feature>
<dbReference type="GO" id="GO:0015940">
    <property type="term" value="P:pantothenate biosynthetic process"/>
    <property type="evidence" value="ECO:0007669"/>
    <property type="project" value="UniProtKB-UniRule"/>
</dbReference>
<comment type="function">
    <text evidence="8">Catalyzes the condensation of pantoate with beta-alanine in an ATP-dependent reaction via a pantoyl-adenylate intermediate.</text>
</comment>
<evidence type="ECO:0000256" key="1">
    <source>
        <dbReference type="ARBA" id="ARBA00004990"/>
    </source>
</evidence>
<dbReference type="CDD" id="cd00560">
    <property type="entry name" value="PanC"/>
    <property type="match status" value="1"/>
</dbReference>
<organism evidence="9 10">
    <name type="scientific">Comamonas antarctica</name>
    <dbReference type="NCBI Taxonomy" id="2743470"/>
    <lineage>
        <taxon>Bacteria</taxon>
        <taxon>Pseudomonadati</taxon>
        <taxon>Pseudomonadota</taxon>
        <taxon>Betaproteobacteria</taxon>
        <taxon>Burkholderiales</taxon>
        <taxon>Comamonadaceae</taxon>
        <taxon>Comamonas</taxon>
    </lineage>
</organism>
<keyword evidence="3 8" id="KW-0436">Ligase</keyword>
<dbReference type="InterPro" id="IPR042176">
    <property type="entry name" value="Pantoate_ligase_C"/>
</dbReference>
<dbReference type="InterPro" id="IPR003721">
    <property type="entry name" value="Pantoate_ligase"/>
</dbReference>
<dbReference type="KEGG" id="aant:HUK68_04005"/>
<protein>
    <recommendedName>
        <fullName evidence="8">Pantothenate synthetase</fullName>
        <shortName evidence="8">PS</shortName>
        <ecNumber evidence="8">6.3.2.1</ecNumber>
    </recommendedName>
    <alternativeName>
        <fullName evidence="8">Pantoate--beta-alanine ligase</fullName>
    </alternativeName>
    <alternativeName>
        <fullName evidence="8">Pantoate-activating enzyme</fullName>
    </alternativeName>
</protein>
<dbReference type="InterPro" id="IPR014729">
    <property type="entry name" value="Rossmann-like_a/b/a_fold"/>
</dbReference>
<gene>
    <name evidence="8" type="primary">panC</name>
    <name evidence="9" type="ORF">HUK68_04005</name>
</gene>
<dbReference type="HAMAP" id="MF_00158">
    <property type="entry name" value="PanC"/>
    <property type="match status" value="1"/>
</dbReference>
<evidence type="ECO:0000313" key="10">
    <source>
        <dbReference type="Proteomes" id="UP000509579"/>
    </source>
</evidence>
<dbReference type="GO" id="GO:0004592">
    <property type="term" value="F:pantoate-beta-alanine ligase activity"/>
    <property type="evidence" value="ECO:0007669"/>
    <property type="project" value="UniProtKB-UniRule"/>
</dbReference>
<evidence type="ECO:0000256" key="7">
    <source>
        <dbReference type="ARBA" id="ARBA00048258"/>
    </source>
</evidence>
<proteinExistence type="inferred from homology"/>
<dbReference type="EC" id="6.3.2.1" evidence="8"/>
<feature type="binding site" evidence="8">
    <location>
        <position position="153"/>
    </location>
    <ligand>
        <name>(R)-pantoate</name>
        <dbReference type="ChEBI" id="CHEBI:15980"/>
    </ligand>
</feature>
<comment type="similarity">
    <text evidence="2 8">Belongs to the pantothenate synthetase family.</text>
</comment>
<dbReference type="PANTHER" id="PTHR21299:SF1">
    <property type="entry name" value="PANTOATE--BETA-ALANINE LIGASE"/>
    <property type="match status" value="1"/>
</dbReference>
<evidence type="ECO:0000256" key="2">
    <source>
        <dbReference type="ARBA" id="ARBA00009256"/>
    </source>
</evidence>
<keyword evidence="4 8" id="KW-0566">Pantothenate biosynthesis</keyword>
<name>A0A6N1WYI3_9BURK</name>
<comment type="catalytic activity">
    <reaction evidence="7 8">
        <text>(R)-pantoate + beta-alanine + ATP = (R)-pantothenate + AMP + diphosphate + H(+)</text>
        <dbReference type="Rhea" id="RHEA:10912"/>
        <dbReference type="ChEBI" id="CHEBI:15378"/>
        <dbReference type="ChEBI" id="CHEBI:15980"/>
        <dbReference type="ChEBI" id="CHEBI:29032"/>
        <dbReference type="ChEBI" id="CHEBI:30616"/>
        <dbReference type="ChEBI" id="CHEBI:33019"/>
        <dbReference type="ChEBI" id="CHEBI:57966"/>
        <dbReference type="ChEBI" id="CHEBI:456215"/>
        <dbReference type="EC" id="6.3.2.1"/>
    </reaction>
</comment>
<keyword evidence="10" id="KW-1185">Reference proteome</keyword>
<evidence type="ECO:0000256" key="5">
    <source>
        <dbReference type="ARBA" id="ARBA00022741"/>
    </source>
</evidence>
<dbReference type="Gene3D" id="3.30.1300.10">
    <property type="entry name" value="Pantoate-beta-alanine ligase, C-terminal domain"/>
    <property type="match status" value="1"/>
</dbReference>
<feature type="binding site" evidence="8">
    <location>
        <begin position="147"/>
        <end position="150"/>
    </location>
    <ligand>
        <name>ATP</name>
        <dbReference type="ChEBI" id="CHEBI:30616"/>
    </ligand>
</feature>
<feature type="active site" description="Proton donor" evidence="8">
    <location>
        <position position="37"/>
    </location>
</feature>
<dbReference type="NCBIfam" id="TIGR00018">
    <property type="entry name" value="panC"/>
    <property type="match status" value="1"/>
</dbReference>
<comment type="subunit">
    <text evidence="8">Homodimer.</text>
</comment>
<dbReference type="GO" id="GO:0005829">
    <property type="term" value="C:cytosol"/>
    <property type="evidence" value="ECO:0007669"/>
    <property type="project" value="TreeGrafter"/>
</dbReference>
<feature type="binding site" evidence="8">
    <location>
        <position position="61"/>
    </location>
    <ligand>
        <name>beta-alanine</name>
        <dbReference type="ChEBI" id="CHEBI:57966"/>
    </ligand>
</feature>
<evidence type="ECO:0000256" key="3">
    <source>
        <dbReference type="ARBA" id="ARBA00022598"/>
    </source>
</evidence>
<comment type="miscellaneous">
    <text evidence="8">The reaction proceeds by a bi uni uni bi ping pong mechanism.</text>
</comment>
<keyword evidence="5 8" id="KW-0547">Nucleotide-binding</keyword>
<sequence>MQRLTSIAELRRWRADARRAGKSVGLVPTMGALHSGHMALVEAARRDCDLVVMSIFVNPRQFGPGEDFDAYPRDLEGDCALAEAHGVDAVFAPATEEMYPHAAGPLIVAGRQADMLCGASRPGHFDGVLQVVCKLFNLAQPQQAFFGQKDAQQVAIIQTFVRDYNLPLEIAVIPVVREADGLAKSSRNVYLSAEERAQAPAIHAALELCRMQVQDGLGPDAALRAARMHIAQHLPGSRIDYLELLAWPDLLPLADDTLQCIALAAVHVGRTRLIDNITFER</sequence>
<dbReference type="Gene3D" id="3.40.50.620">
    <property type="entry name" value="HUPs"/>
    <property type="match status" value="1"/>
</dbReference>
<dbReference type="EMBL" id="CP054840">
    <property type="protein sequence ID" value="QKV52131.1"/>
    <property type="molecule type" value="Genomic_DNA"/>
</dbReference>
<evidence type="ECO:0000256" key="6">
    <source>
        <dbReference type="ARBA" id="ARBA00022840"/>
    </source>
</evidence>
<dbReference type="Pfam" id="PF02569">
    <property type="entry name" value="Pantoate_ligase"/>
    <property type="match status" value="1"/>
</dbReference>
<evidence type="ECO:0000256" key="8">
    <source>
        <dbReference type="HAMAP-Rule" id="MF_00158"/>
    </source>
</evidence>
<dbReference type="GO" id="GO:0005524">
    <property type="term" value="F:ATP binding"/>
    <property type="evidence" value="ECO:0007669"/>
    <property type="project" value="UniProtKB-KW"/>
</dbReference>
<comment type="subcellular location">
    <subcellularLocation>
        <location evidence="8">Cytoplasm</location>
    </subcellularLocation>
</comment>
<keyword evidence="6 8" id="KW-0067">ATP-binding</keyword>
<accession>A0A6N1WYI3</accession>
<evidence type="ECO:0000313" key="9">
    <source>
        <dbReference type="EMBL" id="QKV52131.1"/>
    </source>
</evidence>
<feature type="binding site" evidence="8">
    <location>
        <position position="176"/>
    </location>
    <ligand>
        <name>ATP</name>
        <dbReference type="ChEBI" id="CHEBI:30616"/>
    </ligand>
</feature>
<dbReference type="AlphaFoldDB" id="A0A6N1WYI3"/>
<dbReference type="SUPFAM" id="SSF52374">
    <property type="entry name" value="Nucleotidylyl transferase"/>
    <property type="match status" value="1"/>
</dbReference>
<feature type="binding site" evidence="8">
    <location>
        <position position="61"/>
    </location>
    <ligand>
        <name>(R)-pantoate</name>
        <dbReference type="ChEBI" id="CHEBI:15980"/>
    </ligand>
</feature>
<dbReference type="PANTHER" id="PTHR21299">
    <property type="entry name" value="CYTIDYLATE KINASE/PANTOATE-BETA-ALANINE LIGASE"/>
    <property type="match status" value="1"/>
</dbReference>
<comment type="pathway">
    <text evidence="1 8">Cofactor biosynthesis; (R)-pantothenate biosynthesis; (R)-pantothenate from (R)-pantoate and beta-alanine: step 1/1.</text>
</comment>
<dbReference type="UniPathway" id="UPA00028">
    <property type="reaction ID" value="UER00005"/>
</dbReference>
<dbReference type="RefSeq" id="WP_175503031.1">
    <property type="nucleotide sequence ID" value="NZ_CAURQT010000001.1"/>
</dbReference>
<keyword evidence="8" id="KW-0963">Cytoplasm</keyword>
<evidence type="ECO:0000256" key="4">
    <source>
        <dbReference type="ARBA" id="ARBA00022655"/>
    </source>
</evidence>
<reference evidence="9 10" key="1">
    <citation type="submission" date="2020-06" db="EMBL/GenBank/DDBJ databases">
        <title>Acidovorax antarctica sp. nov., isolated from Corinth ice sheet soil, Antarctic Fields Peninsula.</title>
        <authorList>
            <person name="Xu Q."/>
            <person name="Peng F."/>
        </authorList>
    </citation>
    <scope>NUCLEOTIDE SEQUENCE [LARGE SCALE GENOMIC DNA]</scope>
    <source>
        <strain evidence="9 10">16-35-5</strain>
    </source>
</reference>